<dbReference type="AlphaFoldDB" id="A0A915EC38"/>
<dbReference type="Proteomes" id="UP000887574">
    <property type="component" value="Unplaced"/>
</dbReference>
<evidence type="ECO:0000313" key="2">
    <source>
        <dbReference type="WBParaSite" id="jg4761"/>
    </source>
</evidence>
<reference evidence="2" key="1">
    <citation type="submission" date="2022-11" db="UniProtKB">
        <authorList>
            <consortium name="WormBaseParasite"/>
        </authorList>
    </citation>
    <scope>IDENTIFICATION</scope>
</reference>
<organism evidence="1 2">
    <name type="scientific">Ditylenchus dipsaci</name>
    <dbReference type="NCBI Taxonomy" id="166011"/>
    <lineage>
        <taxon>Eukaryota</taxon>
        <taxon>Metazoa</taxon>
        <taxon>Ecdysozoa</taxon>
        <taxon>Nematoda</taxon>
        <taxon>Chromadorea</taxon>
        <taxon>Rhabditida</taxon>
        <taxon>Tylenchina</taxon>
        <taxon>Tylenchomorpha</taxon>
        <taxon>Sphaerularioidea</taxon>
        <taxon>Anguinidae</taxon>
        <taxon>Anguininae</taxon>
        <taxon>Ditylenchus</taxon>
    </lineage>
</organism>
<evidence type="ECO:0000313" key="1">
    <source>
        <dbReference type="Proteomes" id="UP000887574"/>
    </source>
</evidence>
<sequence>MGDRLALYVANEAIKLAAEAKTSAEKAANFGIDEKEKEAATKAKADTSKTAEVHVSSFTLIVFLPVQPVCPVSSLVLFQLS</sequence>
<protein>
    <submittedName>
        <fullName evidence="2">Variable large protein</fullName>
    </submittedName>
</protein>
<proteinExistence type="predicted"/>
<name>A0A915EC38_9BILA</name>
<dbReference type="WBParaSite" id="jg4761">
    <property type="protein sequence ID" value="jg4761"/>
    <property type="gene ID" value="jg4761"/>
</dbReference>
<keyword evidence="1" id="KW-1185">Reference proteome</keyword>
<accession>A0A915EC38</accession>